<dbReference type="OrthoDB" id="9802752at2"/>
<dbReference type="EMBL" id="RBXL01000001">
    <property type="protein sequence ID" value="RKT45759.1"/>
    <property type="molecule type" value="Genomic_DNA"/>
</dbReference>
<dbReference type="InterPro" id="IPR011204">
    <property type="entry name" value="Virulence_RhuM-like"/>
</dbReference>
<name>A0A495V8W9_9GAMM</name>
<organism evidence="2 3">
    <name type="scientific">Thiocapsa rosea</name>
    <dbReference type="NCBI Taxonomy" id="69360"/>
    <lineage>
        <taxon>Bacteria</taxon>
        <taxon>Pseudomonadati</taxon>
        <taxon>Pseudomonadota</taxon>
        <taxon>Gammaproteobacteria</taxon>
        <taxon>Chromatiales</taxon>
        <taxon>Chromatiaceae</taxon>
        <taxon>Thiocapsa</taxon>
    </lineage>
</organism>
<dbReference type="PANTHER" id="PTHR35810:SF1">
    <property type="entry name" value="CYTOPLASMIC PROTEIN"/>
    <property type="match status" value="1"/>
</dbReference>
<accession>A0A495V8W9</accession>
<comment type="caution">
    <text evidence="2">The sequence shown here is derived from an EMBL/GenBank/DDBJ whole genome shotgun (WGS) entry which is preliminary data.</text>
</comment>
<dbReference type="Proteomes" id="UP000274556">
    <property type="component" value="Unassembled WGS sequence"/>
</dbReference>
<keyword evidence="3" id="KW-1185">Reference proteome</keyword>
<protein>
    <recommendedName>
        <fullName evidence="4">Virulence RhuM family protein</fullName>
    </recommendedName>
</protein>
<sequence>MNSGHQPFQDDARGQFLVYAAEDGRIKIDVRLTDETVWLTQPLMADLFQTTQQNISQHIRNIYGEGELAPETTNKKFLSVRQEGGREVQRNLDHYNLDMIISVGYRVKSHVATRFRIWATQRLKEYIIKGFVLDDERLRNPDQPFDYFEELTRRIQDIRTSERRFYQKITDIYATSIDYDPTLDISIRFFQTVQNKMHWAITGQTAGEIVYSRADTERPDTGLTNYRGAKVRKQDVSIAKNYLTEDELAALNNLVEQYLIFAEGQAMRRIPMHMGDWITKLDAFLNINDREILTHAGKISHQMAQQRAEDEYEKFHQRRIAEQDRAGNDFDKLIERLPAGKPDRK</sequence>
<proteinExistence type="predicted"/>
<feature type="compositionally biased region" description="Basic and acidic residues" evidence="1">
    <location>
        <begin position="321"/>
        <end position="335"/>
    </location>
</feature>
<evidence type="ECO:0000256" key="1">
    <source>
        <dbReference type="SAM" id="MobiDB-lite"/>
    </source>
</evidence>
<reference evidence="2 3" key="1">
    <citation type="submission" date="2018-10" db="EMBL/GenBank/DDBJ databases">
        <title>Genomic Encyclopedia of Archaeal and Bacterial Type Strains, Phase II (KMG-II): from individual species to whole genera.</title>
        <authorList>
            <person name="Goeker M."/>
        </authorList>
    </citation>
    <scope>NUCLEOTIDE SEQUENCE [LARGE SCALE GENOMIC DNA]</scope>
    <source>
        <strain evidence="2 3">DSM 235</strain>
    </source>
</reference>
<evidence type="ECO:0000313" key="2">
    <source>
        <dbReference type="EMBL" id="RKT45759.1"/>
    </source>
</evidence>
<dbReference type="PIRSF" id="PIRSF015268">
    <property type="entry name" value="Virulence_RhuM"/>
    <property type="match status" value="1"/>
</dbReference>
<dbReference type="AlphaFoldDB" id="A0A495V8W9"/>
<dbReference type="RefSeq" id="WP_120797966.1">
    <property type="nucleotide sequence ID" value="NZ_RBXL01000001.1"/>
</dbReference>
<dbReference type="Pfam" id="PF13310">
    <property type="entry name" value="Virulence_RhuM"/>
    <property type="match status" value="1"/>
</dbReference>
<evidence type="ECO:0008006" key="4">
    <source>
        <dbReference type="Google" id="ProtNLM"/>
    </source>
</evidence>
<feature type="region of interest" description="Disordered" evidence="1">
    <location>
        <begin position="321"/>
        <end position="345"/>
    </location>
</feature>
<dbReference type="PANTHER" id="PTHR35810">
    <property type="entry name" value="CYTOPLASMIC PROTEIN-RELATED"/>
    <property type="match status" value="1"/>
</dbReference>
<gene>
    <name evidence="2" type="ORF">BDD21_3233</name>
</gene>
<evidence type="ECO:0000313" key="3">
    <source>
        <dbReference type="Proteomes" id="UP000274556"/>
    </source>
</evidence>